<dbReference type="RefSeq" id="WP_183722291.1">
    <property type="nucleotide sequence ID" value="NZ_JACHBW010000002.1"/>
</dbReference>
<proteinExistence type="predicted"/>
<dbReference type="AlphaFoldDB" id="A0A7W9TV19"/>
<dbReference type="Proteomes" id="UP000571554">
    <property type="component" value="Unassembled WGS sequence"/>
</dbReference>
<dbReference type="GO" id="GO:0046503">
    <property type="term" value="P:glycerolipid catabolic process"/>
    <property type="evidence" value="ECO:0007669"/>
    <property type="project" value="TreeGrafter"/>
</dbReference>
<dbReference type="PANTHER" id="PTHR43433:SF5">
    <property type="entry name" value="AB HYDROLASE-1 DOMAIN-CONTAINING PROTEIN"/>
    <property type="match status" value="1"/>
</dbReference>
<dbReference type="InterPro" id="IPR029058">
    <property type="entry name" value="AB_hydrolase_fold"/>
</dbReference>
<dbReference type="NCBIfam" id="TIGR02427">
    <property type="entry name" value="protocat_pcaD"/>
    <property type="match status" value="1"/>
</dbReference>
<evidence type="ECO:0000313" key="2">
    <source>
        <dbReference type="EMBL" id="MBB6101166.1"/>
    </source>
</evidence>
<feature type="domain" description="AB hydrolase-1" evidence="1">
    <location>
        <begin position="21"/>
        <end position="249"/>
    </location>
</feature>
<dbReference type="EC" id="3.1.1.24" evidence="2"/>
<evidence type="ECO:0000313" key="3">
    <source>
        <dbReference type="Proteomes" id="UP000571554"/>
    </source>
</evidence>
<accession>A0A7W9TV19</accession>
<name>A0A7W9TV19_9BURK</name>
<reference evidence="2 3" key="1">
    <citation type="submission" date="2020-08" db="EMBL/GenBank/DDBJ databases">
        <title>Above-ground endophytic microbial communities from plants in different locations in the United States.</title>
        <authorList>
            <person name="Frank C."/>
        </authorList>
    </citation>
    <scope>NUCLEOTIDE SEQUENCE [LARGE SCALE GENOMIC DNA]</scope>
    <source>
        <strain evidence="2 3">WP4_2_2</strain>
    </source>
</reference>
<gene>
    <name evidence="2" type="ORF">F4827_000992</name>
</gene>
<dbReference type="GO" id="GO:0004806">
    <property type="term" value="F:triacylglycerol lipase activity"/>
    <property type="evidence" value="ECO:0007669"/>
    <property type="project" value="TreeGrafter"/>
</dbReference>
<evidence type="ECO:0000259" key="1">
    <source>
        <dbReference type="Pfam" id="PF00561"/>
    </source>
</evidence>
<dbReference type="Gene3D" id="3.40.50.1820">
    <property type="entry name" value="alpha/beta hydrolase"/>
    <property type="match status" value="1"/>
</dbReference>
<sequence>MQATVNGIDTRYVFEDRSGGPALTFIHQLGGDLSVWDTLAGHFRHRFRVLRYDVRGHGASAVSNSAFGFKDLAADLTALLDAKDIEKTHLVGMSMGGMIAQQFALDHAAAARSRVLSLTLCDTASRTAPTARATWNERAALVRREGLGAIADVTMARWFTADFRRANRDTVARICDVLLRTPAEGYARACEALRDFDVHERLAQLRVPTLAVAGRHDSGTPPALTEALAQAIADARFETLDAAHLAPVEDSHRFAALLETFLRQQAQQQAQQLHASLPASVGQRST</sequence>
<dbReference type="GO" id="GO:0042952">
    <property type="term" value="P:beta-ketoadipate pathway"/>
    <property type="evidence" value="ECO:0007669"/>
    <property type="project" value="InterPro"/>
</dbReference>
<organism evidence="2 3">
    <name type="scientific">Paraburkholderia bannensis</name>
    <dbReference type="NCBI Taxonomy" id="765414"/>
    <lineage>
        <taxon>Bacteria</taxon>
        <taxon>Pseudomonadati</taxon>
        <taxon>Pseudomonadota</taxon>
        <taxon>Betaproteobacteria</taxon>
        <taxon>Burkholderiales</taxon>
        <taxon>Burkholderiaceae</taxon>
        <taxon>Paraburkholderia</taxon>
    </lineage>
</organism>
<protein>
    <submittedName>
        <fullName evidence="2">3-oxoadipate enol-lactonase</fullName>
        <ecNumber evidence="2">3.1.1.24</ecNumber>
    </submittedName>
</protein>
<dbReference type="InterPro" id="IPR026968">
    <property type="entry name" value="PcaD/CatD"/>
</dbReference>
<keyword evidence="3" id="KW-1185">Reference proteome</keyword>
<dbReference type="SUPFAM" id="SSF53474">
    <property type="entry name" value="alpha/beta-Hydrolases"/>
    <property type="match status" value="1"/>
</dbReference>
<comment type="caution">
    <text evidence="2">The sequence shown here is derived from an EMBL/GenBank/DDBJ whole genome shotgun (WGS) entry which is preliminary data.</text>
</comment>
<dbReference type="Pfam" id="PF00561">
    <property type="entry name" value="Abhydrolase_1"/>
    <property type="match status" value="1"/>
</dbReference>
<keyword evidence="2" id="KW-0378">Hydrolase</keyword>
<dbReference type="PANTHER" id="PTHR43433">
    <property type="entry name" value="HYDROLASE, ALPHA/BETA FOLD FAMILY PROTEIN"/>
    <property type="match status" value="1"/>
</dbReference>
<dbReference type="GO" id="GO:0047570">
    <property type="term" value="F:3-oxoadipate enol-lactonase activity"/>
    <property type="evidence" value="ECO:0007669"/>
    <property type="project" value="UniProtKB-EC"/>
</dbReference>
<dbReference type="InterPro" id="IPR050471">
    <property type="entry name" value="AB_hydrolase"/>
</dbReference>
<dbReference type="EMBL" id="JACHBW010000002">
    <property type="protein sequence ID" value="MBB6101166.1"/>
    <property type="molecule type" value="Genomic_DNA"/>
</dbReference>
<dbReference type="PRINTS" id="PR00111">
    <property type="entry name" value="ABHYDROLASE"/>
</dbReference>
<dbReference type="InterPro" id="IPR000073">
    <property type="entry name" value="AB_hydrolase_1"/>
</dbReference>